<accession>A0ACC2MC10</accession>
<dbReference type="EMBL" id="CM056810">
    <property type="protein sequence ID" value="KAJ8642921.1"/>
    <property type="molecule type" value="Genomic_DNA"/>
</dbReference>
<keyword evidence="2" id="KW-1185">Reference proteome</keyword>
<protein>
    <submittedName>
        <fullName evidence="1">Uncharacterized protein</fullName>
    </submittedName>
</protein>
<evidence type="ECO:0000313" key="1">
    <source>
        <dbReference type="EMBL" id="KAJ8642921.1"/>
    </source>
</evidence>
<dbReference type="Proteomes" id="UP001234297">
    <property type="component" value="Chromosome 2"/>
</dbReference>
<reference evidence="1 2" key="1">
    <citation type="journal article" date="2022" name="Hortic Res">
        <title>A haplotype resolved chromosomal level avocado genome allows analysis of novel avocado genes.</title>
        <authorList>
            <person name="Nath O."/>
            <person name="Fletcher S.J."/>
            <person name="Hayward A."/>
            <person name="Shaw L.M."/>
            <person name="Masouleh A.K."/>
            <person name="Furtado A."/>
            <person name="Henry R.J."/>
            <person name="Mitter N."/>
        </authorList>
    </citation>
    <scope>NUCLEOTIDE SEQUENCE [LARGE SCALE GENOMIC DNA]</scope>
    <source>
        <strain evidence="2">cv. Hass</strain>
    </source>
</reference>
<name>A0ACC2MC10_PERAE</name>
<organism evidence="1 2">
    <name type="scientific">Persea americana</name>
    <name type="common">Avocado</name>
    <dbReference type="NCBI Taxonomy" id="3435"/>
    <lineage>
        <taxon>Eukaryota</taxon>
        <taxon>Viridiplantae</taxon>
        <taxon>Streptophyta</taxon>
        <taxon>Embryophyta</taxon>
        <taxon>Tracheophyta</taxon>
        <taxon>Spermatophyta</taxon>
        <taxon>Magnoliopsida</taxon>
        <taxon>Magnoliidae</taxon>
        <taxon>Laurales</taxon>
        <taxon>Lauraceae</taxon>
        <taxon>Persea</taxon>
    </lineage>
</organism>
<proteinExistence type="predicted"/>
<sequence length="254" mass="28107">MSQYSSIFFFFFTTVNGDTRASYIQQCPSFTCGTLNISYPFWLYDPSRNSYCGYPGFGLSCTNQRPILHLPSDSYYVTQINYTQKTLTLVDIDLANQSCPRAKHNVSFSFNTNTTTNPPPSLNYNPIDLILTFFFNCSSFPSYVEAIPCMNSGGNRSFVFGGVLGEIPRFDWHGRCEESVVVPLLETVAKGLTLGGFGGALGHGFQVDWFLAGKCGVCEASQGYCGYSRNYGSFVCYCKDGGYAEQCNYGTSLI</sequence>
<gene>
    <name evidence="1" type="ORF">MRB53_004669</name>
</gene>
<comment type="caution">
    <text evidence="1">The sequence shown here is derived from an EMBL/GenBank/DDBJ whole genome shotgun (WGS) entry which is preliminary data.</text>
</comment>
<evidence type="ECO:0000313" key="2">
    <source>
        <dbReference type="Proteomes" id="UP001234297"/>
    </source>
</evidence>